<feature type="compositionally biased region" description="Basic and acidic residues" evidence="11">
    <location>
        <begin position="1"/>
        <end position="11"/>
    </location>
</feature>
<feature type="region of interest" description="Disordered" evidence="11">
    <location>
        <begin position="411"/>
        <end position="470"/>
    </location>
</feature>
<dbReference type="GO" id="GO:0005737">
    <property type="term" value="C:cytoplasm"/>
    <property type="evidence" value="ECO:0007669"/>
    <property type="project" value="UniProtKB-SubCell"/>
</dbReference>
<dbReference type="GO" id="GO:0030071">
    <property type="term" value="P:regulation of mitotic metaphase/anaphase transition"/>
    <property type="evidence" value="ECO:0007669"/>
    <property type="project" value="InterPro"/>
</dbReference>
<dbReference type="CDD" id="cd02205">
    <property type="entry name" value="CBS_pair_SF"/>
    <property type="match status" value="2"/>
</dbReference>
<dbReference type="Proteomes" id="UP001141434">
    <property type="component" value="Unassembled WGS sequence"/>
</dbReference>
<evidence type="ECO:0000256" key="5">
    <source>
        <dbReference type="ARBA" id="ARBA00020584"/>
    </source>
</evidence>
<evidence type="ECO:0000313" key="14">
    <source>
        <dbReference type="Proteomes" id="UP001141434"/>
    </source>
</evidence>
<gene>
    <name evidence="13" type="ORF">NUU61_009055</name>
</gene>
<organism evidence="13 14">
    <name type="scientific">Penicillium alfredii</name>
    <dbReference type="NCBI Taxonomy" id="1506179"/>
    <lineage>
        <taxon>Eukaryota</taxon>
        <taxon>Fungi</taxon>
        <taxon>Dikarya</taxon>
        <taxon>Ascomycota</taxon>
        <taxon>Pezizomycotina</taxon>
        <taxon>Eurotiomycetes</taxon>
        <taxon>Eurotiomycetidae</taxon>
        <taxon>Eurotiales</taxon>
        <taxon>Aspergillaceae</taxon>
        <taxon>Penicillium</taxon>
    </lineage>
</organism>
<dbReference type="SUPFAM" id="SSF54631">
    <property type="entry name" value="CBS-domain pair"/>
    <property type="match status" value="2"/>
</dbReference>
<evidence type="ECO:0000313" key="13">
    <source>
        <dbReference type="EMBL" id="KAJ5084476.1"/>
    </source>
</evidence>
<feature type="region of interest" description="Disordered" evidence="11">
    <location>
        <begin position="502"/>
        <end position="541"/>
    </location>
</feature>
<dbReference type="SMART" id="SM00116">
    <property type="entry name" value="CBS"/>
    <property type="match status" value="2"/>
</dbReference>
<comment type="similarity">
    <text evidence="3 9">Belongs to the SDS23 family.</text>
</comment>
<dbReference type="PANTHER" id="PTHR13780">
    <property type="entry name" value="AMP-ACTIVATED PROTEIN KINASE, GAMMA REGULATORY SUBUNIT"/>
    <property type="match status" value="1"/>
</dbReference>
<evidence type="ECO:0000256" key="11">
    <source>
        <dbReference type="SAM" id="MobiDB-lite"/>
    </source>
</evidence>
<evidence type="ECO:0000256" key="4">
    <source>
        <dbReference type="ARBA" id="ARBA00014106"/>
    </source>
</evidence>
<comment type="caution">
    <text evidence="13">The sequence shown here is derived from an EMBL/GenBank/DDBJ whole genome shotgun (WGS) entry which is preliminary data.</text>
</comment>
<dbReference type="GO" id="GO:0004865">
    <property type="term" value="F:protein serine/threonine phosphatase inhibitor activity"/>
    <property type="evidence" value="ECO:0007669"/>
    <property type="project" value="TreeGrafter"/>
</dbReference>
<evidence type="ECO:0000259" key="12">
    <source>
        <dbReference type="PROSITE" id="PS51371"/>
    </source>
</evidence>
<dbReference type="OrthoDB" id="449052at2759"/>
<keyword evidence="14" id="KW-1185">Reference proteome</keyword>
<evidence type="ECO:0000256" key="7">
    <source>
        <dbReference type="ARBA" id="ARBA00022737"/>
    </source>
</evidence>
<dbReference type="PROSITE" id="PS51371">
    <property type="entry name" value="CBS"/>
    <property type="match status" value="2"/>
</dbReference>
<evidence type="ECO:0000256" key="2">
    <source>
        <dbReference type="ARBA" id="ARBA00004496"/>
    </source>
</evidence>
<comment type="function">
    <text evidence="1 9">Involved in DNA replication and cell separation.</text>
</comment>
<feature type="compositionally biased region" description="Polar residues" evidence="11">
    <location>
        <begin position="67"/>
        <end position="78"/>
    </location>
</feature>
<dbReference type="InterPro" id="IPR000644">
    <property type="entry name" value="CBS_dom"/>
</dbReference>
<keyword evidence="8 10" id="KW-0129">CBS domain</keyword>
<reference evidence="13" key="1">
    <citation type="submission" date="2022-11" db="EMBL/GenBank/DDBJ databases">
        <authorList>
            <person name="Petersen C."/>
        </authorList>
    </citation>
    <scope>NUCLEOTIDE SEQUENCE</scope>
    <source>
        <strain evidence="13">IBT 34128</strain>
    </source>
</reference>
<evidence type="ECO:0000256" key="8">
    <source>
        <dbReference type="ARBA" id="ARBA00023122"/>
    </source>
</evidence>
<name>A0A9W9EMN9_9EURO</name>
<evidence type="ECO:0000256" key="3">
    <source>
        <dbReference type="ARBA" id="ARBA00006624"/>
    </source>
</evidence>
<dbReference type="RefSeq" id="XP_056507873.1">
    <property type="nucleotide sequence ID" value="XM_056659580.1"/>
</dbReference>
<accession>A0A9W9EMN9</accession>
<feature type="domain" description="CBS" evidence="12">
    <location>
        <begin position="198"/>
        <end position="256"/>
    </location>
</feature>
<dbReference type="GO" id="GO:0042149">
    <property type="term" value="P:cellular response to glucose starvation"/>
    <property type="evidence" value="ECO:0007669"/>
    <property type="project" value="UniProtKB-UniRule"/>
</dbReference>
<evidence type="ECO:0000256" key="6">
    <source>
        <dbReference type="ARBA" id="ARBA00022490"/>
    </source>
</evidence>
<dbReference type="InterPro" id="IPR016711">
    <property type="entry name" value="Ssd23"/>
</dbReference>
<evidence type="ECO:0000256" key="10">
    <source>
        <dbReference type="PROSITE-ProRule" id="PRU00703"/>
    </source>
</evidence>
<dbReference type="Pfam" id="PF00571">
    <property type="entry name" value="CBS"/>
    <property type="match status" value="2"/>
</dbReference>
<sequence length="541" mass="57904">MADRQHPREGSDTSLNGGIASPHTSTDRSPSTRNLRVSHMSTSNHQHRQSLSETLRGPPGSPRTRRQPSTQSAIQSLIDNPPPPKNGDPAFVGRDWREISIGELVSPDDLRFVEVDTGIEEATNTLIDSGAPVLLVRETPQHTSAVGTFDYSDLNSYLLLAAGLTFPDEQHRASYEELARKAREGGKIPLKDVKPLGVEREPLVTLPASTNVLTAVETFGGGVHRVVVIKESNDQEVVGIFSQFRLVKFLWENGRSFPVIEELYPQPLRELQIGSHEVISINGDKPLCEALQVLNNEGVSSIVVVDNHYNVIGNISTADVKLLTRSSSLPLLQNTCTHFISVILSTRGLVEGKDSFPVFHVNPGSTLAHTVAKLVATRSHRLWVTDPLSPSSSGPPTPSHSTAHIPLATSMSQPAAVSNSALSPPASPLPPTMNPAGQPPSYTTPHLPTPQSLTNTNPAPHATPGVAPSIPASALPGARLSGRLVGVVSLTDILNLHARASGLSPADPAESRSRRRRSSSSGLSVRRSGEIGRELFSRGGM</sequence>
<feature type="compositionally biased region" description="Basic and acidic residues" evidence="11">
    <location>
        <begin position="527"/>
        <end position="541"/>
    </location>
</feature>
<dbReference type="InterPro" id="IPR050511">
    <property type="entry name" value="AMPK_gamma/SDS23_families"/>
</dbReference>
<dbReference type="PIRSF" id="PIRSF018148">
    <property type="entry name" value="UCP018148_CBS_YBR214w"/>
    <property type="match status" value="1"/>
</dbReference>
<proteinExistence type="inferred from homology"/>
<dbReference type="AlphaFoldDB" id="A0A9W9EMN9"/>
<dbReference type="Gene3D" id="3.10.580.10">
    <property type="entry name" value="CBS-domain"/>
    <property type="match status" value="2"/>
</dbReference>
<comment type="subcellular location">
    <subcellularLocation>
        <location evidence="2 9">Cytoplasm</location>
    </subcellularLocation>
</comment>
<dbReference type="EMBL" id="JAPMSZ010000011">
    <property type="protein sequence ID" value="KAJ5084476.1"/>
    <property type="molecule type" value="Genomic_DNA"/>
</dbReference>
<feature type="region of interest" description="Disordered" evidence="11">
    <location>
        <begin position="1"/>
        <end position="91"/>
    </location>
</feature>
<dbReference type="GeneID" id="81398749"/>
<reference evidence="13" key="2">
    <citation type="journal article" date="2023" name="IMA Fungus">
        <title>Comparative genomic study of the Penicillium genus elucidates a diverse pangenome and 15 lateral gene transfer events.</title>
        <authorList>
            <person name="Petersen C."/>
            <person name="Sorensen T."/>
            <person name="Nielsen M.R."/>
            <person name="Sondergaard T.E."/>
            <person name="Sorensen J.L."/>
            <person name="Fitzpatrick D.A."/>
            <person name="Frisvad J.C."/>
            <person name="Nielsen K.L."/>
        </authorList>
    </citation>
    <scope>NUCLEOTIDE SEQUENCE</scope>
    <source>
        <strain evidence="13">IBT 34128</strain>
    </source>
</reference>
<feature type="domain" description="CBS" evidence="12">
    <location>
        <begin position="274"/>
        <end position="331"/>
    </location>
</feature>
<feature type="compositionally biased region" description="Polar residues" evidence="11">
    <location>
        <begin position="12"/>
        <end position="53"/>
    </location>
</feature>
<feature type="compositionally biased region" description="Low complexity" evidence="11">
    <location>
        <begin position="414"/>
        <end position="424"/>
    </location>
</feature>
<keyword evidence="6 9" id="KW-0963">Cytoplasm</keyword>
<feature type="compositionally biased region" description="Polar residues" evidence="11">
    <location>
        <begin position="440"/>
        <end position="458"/>
    </location>
</feature>
<keyword evidence="7" id="KW-0677">Repeat</keyword>
<evidence type="ECO:0000256" key="9">
    <source>
        <dbReference type="PIRNR" id="PIRNR018148"/>
    </source>
</evidence>
<dbReference type="PANTHER" id="PTHR13780:SF36">
    <property type="entry name" value="CBS DOMAIN-CONTAINING PROTEIN"/>
    <property type="match status" value="1"/>
</dbReference>
<protein>
    <recommendedName>
        <fullName evidence="4">Protein SDS23</fullName>
    </recommendedName>
    <alternativeName>
        <fullName evidence="5">Protein sds23</fullName>
    </alternativeName>
</protein>
<dbReference type="InterPro" id="IPR046342">
    <property type="entry name" value="CBS_dom_sf"/>
</dbReference>
<evidence type="ECO:0000256" key="1">
    <source>
        <dbReference type="ARBA" id="ARBA00002656"/>
    </source>
</evidence>